<proteinExistence type="predicted"/>
<gene>
    <name evidence="2" type="ORF">BSTOLATCC_MIC14363</name>
</gene>
<keyword evidence="3" id="KW-1185">Reference proteome</keyword>
<sequence>MKRGSSERDIKKRSYELSKIIESTSISPFNQYISPQNQRSFSNHFSRVSSKNNHEAGSFATIRDSCKNEKKFDLRKVREAKIHRFNTNLDKKFEFKEKILKIDIDADAIPTQRLSPCRASLFPKDPLTKELYEHKIMLSAYQKLSETPQKKIDNKRPTTTSPSHKRRSILDREASGFQYKKLLSRLSLDRSKEKNEIAIEDDDFLRKTLKKHEEQVIRSEKIKKEIDSIHESYNELSRSMEKQKVRSSSLQNLFIEKDELKSPRNLTLDHKIKKKFFGEVKNKISSNNARGSQKIILIPRIRHRKPRNVISFLADSLAISPASLSSKQSRSALSTAPAGKRYENKL</sequence>
<name>A0AAU9J1G8_9CILI</name>
<dbReference type="EMBL" id="CAJZBQ010000014">
    <property type="protein sequence ID" value="CAG9315611.1"/>
    <property type="molecule type" value="Genomic_DNA"/>
</dbReference>
<organism evidence="2 3">
    <name type="scientific">Blepharisma stoltei</name>
    <dbReference type="NCBI Taxonomy" id="1481888"/>
    <lineage>
        <taxon>Eukaryota</taxon>
        <taxon>Sar</taxon>
        <taxon>Alveolata</taxon>
        <taxon>Ciliophora</taxon>
        <taxon>Postciliodesmatophora</taxon>
        <taxon>Heterotrichea</taxon>
        <taxon>Heterotrichida</taxon>
        <taxon>Blepharismidae</taxon>
        <taxon>Blepharisma</taxon>
    </lineage>
</organism>
<comment type="caution">
    <text evidence="2">The sequence shown here is derived from an EMBL/GenBank/DDBJ whole genome shotgun (WGS) entry which is preliminary data.</text>
</comment>
<dbReference type="Proteomes" id="UP001162131">
    <property type="component" value="Unassembled WGS sequence"/>
</dbReference>
<evidence type="ECO:0000256" key="1">
    <source>
        <dbReference type="SAM" id="MobiDB-lite"/>
    </source>
</evidence>
<evidence type="ECO:0000313" key="2">
    <source>
        <dbReference type="EMBL" id="CAG9315611.1"/>
    </source>
</evidence>
<feature type="region of interest" description="Disordered" evidence="1">
    <location>
        <begin position="147"/>
        <end position="170"/>
    </location>
</feature>
<accession>A0AAU9J1G8</accession>
<protein>
    <submittedName>
        <fullName evidence="2">Uncharacterized protein</fullName>
    </submittedName>
</protein>
<evidence type="ECO:0000313" key="3">
    <source>
        <dbReference type="Proteomes" id="UP001162131"/>
    </source>
</evidence>
<dbReference type="AlphaFoldDB" id="A0AAU9J1G8"/>
<reference evidence="2" key="1">
    <citation type="submission" date="2021-09" db="EMBL/GenBank/DDBJ databases">
        <authorList>
            <consortium name="AG Swart"/>
            <person name="Singh M."/>
            <person name="Singh A."/>
            <person name="Seah K."/>
            <person name="Emmerich C."/>
        </authorList>
    </citation>
    <scope>NUCLEOTIDE SEQUENCE</scope>
    <source>
        <strain evidence="2">ATCC30299</strain>
    </source>
</reference>
<feature type="compositionally biased region" description="Low complexity" evidence="1">
    <location>
        <begin position="323"/>
        <end position="334"/>
    </location>
</feature>
<feature type="region of interest" description="Disordered" evidence="1">
    <location>
        <begin position="323"/>
        <end position="346"/>
    </location>
</feature>